<comment type="caution">
    <text evidence="2">Lacks conserved residue(s) required for the propagation of feature annotation.</text>
</comment>
<name>A0A2M7D6M5_9BACT</name>
<dbReference type="Gene3D" id="2.40.50.140">
    <property type="entry name" value="Nucleic acid-binding proteins"/>
    <property type="match status" value="1"/>
</dbReference>
<gene>
    <name evidence="5" type="ORF">COS30_00980</name>
</gene>
<organism evidence="5 6">
    <name type="scientific">Candidatus Portnoybacteria bacterium CG02_land_8_20_14_3_00_45_8</name>
    <dbReference type="NCBI Taxonomy" id="1974807"/>
    <lineage>
        <taxon>Bacteria</taxon>
        <taxon>Candidatus Portnoyibacteriota</taxon>
    </lineage>
</organism>
<protein>
    <recommendedName>
        <fullName evidence="2 3">Single-stranded DNA-binding protein</fullName>
        <shortName evidence="2">SSB</shortName>
    </recommendedName>
</protein>
<dbReference type="GO" id="GO:0006260">
    <property type="term" value="P:DNA replication"/>
    <property type="evidence" value="ECO:0007669"/>
    <property type="project" value="InterPro"/>
</dbReference>
<feature type="region of interest" description="Disordered" evidence="4">
    <location>
        <begin position="101"/>
        <end position="157"/>
    </location>
</feature>
<dbReference type="NCBIfam" id="TIGR00621">
    <property type="entry name" value="ssb"/>
    <property type="match status" value="1"/>
</dbReference>
<proteinExistence type="inferred from homology"/>
<dbReference type="CDD" id="cd04496">
    <property type="entry name" value="SSB_OBF"/>
    <property type="match status" value="1"/>
</dbReference>
<evidence type="ECO:0000256" key="1">
    <source>
        <dbReference type="ARBA" id="ARBA00023125"/>
    </source>
</evidence>
<dbReference type="InterPro" id="IPR011344">
    <property type="entry name" value="ssDNA-bd"/>
</dbReference>
<dbReference type="GO" id="GO:0003697">
    <property type="term" value="F:single-stranded DNA binding"/>
    <property type="evidence" value="ECO:0007669"/>
    <property type="project" value="UniProtKB-UniRule"/>
</dbReference>
<dbReference type="PROSITE" id="PS50935">
    <property type="entry name" value="SSB"/>
    <property type="match status" value="1"/>
</dbReference>
<comment type="caution">
    <text evidence="5">The sequence shown here is derived from an EMBL/GenBank/DDBJ whole genome shotgun (WGS) entry which is preliminary data.</text>
</comment>
<sequence length="157" mass="17239">MNFNKAIVLGNLTRDPETRTLPSGQPVCNFSVATNRIYTDKSGQKQQTAEFHNVVAFGKLADICSRYLNKGKIVLVEGRIQTRSWQAQDGSKRYRTEIVMENMQLGPRGSGGSGTSDNAPSASPQQNTASEEIPIIDADEDFSDEKNGKVNVDDIPF</sequence>
<dbReference type="SUPFAM" id="SSF50249">
    <property type="entry name" value="Nucleic acid-binding proteins"/>
    <property type="match status" value="1"/>
</dbReference>
<dbReference type="HAMAP" id="MF_00984">
    <property type="entry name" value="SSB"/>
    <property type="match status" value="1"/>
</dbReference>
<dbReference type="Proteomes" id="UP000229247">
    <property type="component" value="Unassembled WGS sequence"/>
</dbReference>
<dbReference type="EMBL" id="PEUE01000026">
    <property type="protein sequence ID" value="PIV38644.1"/>
    <property type="molecule type" value="Genomic_DNA"/>
</dbReference>
<dbReference type="InterPro" id="IPR000424">
    <property type="entry name" value="Primosome_PriB/ssb"/>
</dbReference>
<dbReference type="PIRSF" id="PIRSF002070">
    <property type="entry name" value="SSB"/>
    <property type="match status" value="1"/>
</dbReference>
<keyword evidence="1 2" id="KW-0238">DNA-binding</keyword>
<dbReference type="AlphaFoldDB" id="A0A2M7D6M5"/>
<evidence type="ECO:0000256" key="4">
    <source>
        <dbReference type="SAM" id="MobiDB-lite"/>
    </source>
</evidence>
<reference evidence="6" key="1">
    <citation type="submission" date="2017-09" db="EMBL/GenBank/DDBJ databases">
        <title>Depth-based differentiation of microbial function through sediment-hosted aquifers and enrichment of novel symbionts in the deep terrestrial subsurface.</title>
        <authorList>
            <person name="Probst A.J."/>
            <person name="Ladd B."/>
            <person name="Jarett J.K."/>
            <person name="Geller-Mcgrath D.E."/>
            <person name="Sieber C.M.K."/>
            <person name="Emerson J.B."/>
            <person name="Anantharaman K."/>
            <person name="Thomas B.C."/>
            <person name="Malmstrom R."/>
            <person name="Stieglmeier M."/>
            <person name="Klingl A."/>
            <person name="Woyke T."/>
            <person name="Ryan C.M."/>
            <person name="Banfield J.F."/>
        </authorList>
    </citation>
    <scope>NUCLEOTIDE SEQUENCE [LARGE SCALE GENOMIC DNA]</scope>
</reference>
<evidence type="ECO:0000256" key="3">
    <source>
        <dbReference type="PIRNR" id="PIRNR002070"/>
    </source>
</evidence>
<accession>A0A2M7D6M5</accession>
<dbReference type="Pfam" id="PF00436">
    <property type="entry name" value="SSB"/>
    <property type="match status" value="1"/>
</dbReference>
<comment type="subunit">
    <text evidence="2">Homotetramer.</text>
</comment>
<evidence type="ECO:0000256" key="2">
    <source>
        <dbReference type="HAMAP-Rule" id="MF_00984"/>
    </source>
</evidence>
<dbReference type="InterPro" id="IPR012340">
    <property type="entry name" value="NA-bd_OB-fold"/>
</dbReference>
<feature type="compositionally biased region" description="Basic and acidic residues" evidence="4">
    <location>
        <begin position="144"/>
        <end position="157"/>
    </location>
</feature>
<dbReference type="PANTHER" id="PTHR10302">
    <property type="entry name" value="SINGLE-STRANDED DNA-BINDING PROTEIN"/>
    <property type="match status" value="1"/>
</dbReference>
<dbReference type="GO" id="GO:0009295">
    <property type="term" value="C:nucleoid"/>
    <property type="evidence" value="ECO:0007669"/>
    <property type="project" value="TreeGrafter"/>
</dbReference>
<feature type="compositionally biased region" description="Polar residues" evidence="4">
    <location>
        <begin position="115"/>
        <end position="130"/>
    </location>
</feature>
<evidence type="ECO:0000313" key="6">
    <source>
        <dbReference type="Proteomes" id="UP000229247"/>
    </source>
</evidence>
<dbReference type="PANTHER" id="PTHR10302:SF27">
    <property type="entry name" value="SINGLE-STRANDED DNA-BINDING PROTEIN"/>
    <property type="match status" value="1"/>
</dbReference>
<evidence type="ECO:0000313" key="5">
    <source>
        <dbReference type="EMBL" id="PIV38644.1"/>
    </source>
</evidence>